<feature type="signal peptide" evidence="2">
    <location>
        <begin position="1"/>
        <end position="19"/>
    </location>
</feature>
<sequence>MKKTIGILSVIAGSLFVSAQEITLNWNNFTTIDYGIEKVTVPSFDNKGLELADHVVFYNHTLPANGHDIRIEQPKWEKISSKELFHLTETLLPKHEIFDIHYSINKEGQRIAQIKIATLRYDGKQAYRLRSFTIKNTDIANKNFQRIGTTENPLASGNFYKIKVDKSGIFKITKDFLQANGISPSSINPRNFRIYGNGGIMLPEYNLDTRYSALQENAIQVIGEEDGVWNDGDYALFYAQGPDGYNLYNNTNGNGYKRIETRTDRSNHLKNIYEDAAYYFINFDIGPGKRVTDEDALLPNELITRYDAYQFINNDEKNLVGLGRIWVENQSFYNEKNITLHTHSAIQPTDVIRYKAKVIGYGSNGNQLNMSINAQNNSTFNIPSNATGFFPMEYAGTVVNQQGNQISFQLTPNISANPNGVFYLDYVEAQYKENLSFNGSQMNFRDFNIDSGTGTLYGFSVANASGLEQIWDITDITNATRKVNKASGNTFNFGYVANNQNFNNEFVAFRNDAAYTPSFVGKIDNQNLSALSGVEYLIITPTQFLAEAQRLADYHRTKNNYQVEIVELHKIYNEFSSGSQDLTALRDFITKLNTPAGTLKNVLLLGDTSYDFKNRIPNNTNLVLSYQSEQSANVSSSFVSDDYIVMTKPQNSSLIGNMLPDIPIGRLPAANISEAKLLVDKTLAYYNTLPNQSTPFGIWRTRMDFTVDDDCDLGNAFHNYVENTLTGVFEAPNTDKPEYNIRKLYMDAYPQINTAGGQRYPEITQTLNTGFNNSLYQFYFGHGGINGWAQERIFTSNEIQNINNYNSLFSRFPLVSTITCEFSLWDEPNTNSAGEQLIKLKSGGAASMITSSRAIDVIYGINFTRPFTEEITRIENDDFRELGFAHLEAKKRQGPNYNHLKVNFLGDPAMKLSRPKKLLEIDNIESPVAGQLRALDFVKITGRVMNANGTVNPNFNGKAQVYIYDKKITKSTRNNDNSGCMNPTIRYEEEGTPIVKAVGKVVNGVFTAEFYMPNDINYTLGMGRILAYADNGEYDVMKNMPYIIGGINPDGLNDNEPPKVKLYMNNIHFANGGITNTDPTLIACVTDDTGINSTGAGVGHDIVTYLDGKIINTTVLNDFYTSGDGAGCTFLDLKDYQKGTVVYPFKNLSSGEHTLTFKIWDINNNSTTETLTFTVRDEKQENLVINRLLNWPNPFTDKTYIHFEHNCDDILDVNAQIYTITGKLVKTISQTVVSEPFLQGYRTPKQAIAWDGRDDHGQLVGKGTYVYKVFVRSQNQETCKGSATAVEKMVILK</sequence>
<dbReference type="InterPro" id="IPR029030">
    <property type="entry name" value="Caspase-like_dom_sf"/>
</dbReference>
<dbReference type="Pfam" id="PF01364">
    <property type="entry name" value="Peptidase_C25"/>
    <property type="match status" value="1"/>
</dbReference>
<proteinExistence type="predicted"/>
<reference evidence="4 5" key="1">
    <citation type="submission" date="2018-06" db="EMBL/GenBank/DDBJ databases">
        <authorList>
            <consortium name="Pathogen Informatics"/>
            <person name="Doyle S."/>
        </authorList>
    </citation>
    <scope>NUCLEOTIDE SEQUENCE [LARGE SCALE GENOMIC DNA]</scope>
    <source>
        <strain evidence="4 5">NCTC11661</strain>
    </source>
</reference>
<dbReference type="RefSeq" id="WP_002688607.1">
    <property type="nucleotide sequence ID" value="NZ_UFTJ01000002.1"/>
</dbReference>
<accession>A0A376C1D9</accession>
<dbReference type="SUPFAM" id="SSF52129">
    <property type="entry name" value="Caspase-like"/>
    <property type="match status" value="1"/>
</dbReference>
<keyword evidence="1 2" id="KW-0732">Signal</keyword>
<evidence type="ECO:0000256" key="2">
    <source>
        <dbReference type="SAM" id="SignalP"/>
    </source>
</evidence>
<dbReference type="GO" id="GO:0006508">
    <property type="term" value="P:proteolysis"/>
    <property type="evidence" value="ECO:0007669"/>
    <property type="project" value="InterPro"/>
</dbReference>
<name>A0A376C1D9_9FLAO</name>
<feature type="domain" description="Gingipain" evidence="3">
    <location>
        <begin position="536"/>
        <end position="912"/>
    </location>
</feature>
<dbReference type="InterPro" id="IPR029031">
    <property type="entry name" value="Gingipain_N_sf"/>
</dbReference>
<dbReference type="Gene3D" id="3.40.50.10390">
    <property type="entry name" value="Gingipain r, domain 1"/>
    <property type="match status" value="1"/>
</dbReference>
<gene>
    <name evidence="4" type="ORF">NCTC11661_01377</name>
</gene>
<feature type="chain" id="PRO_5016723710" description="Gingipain domain-containing protein" evidence="2">
    <location>
        <begin position="20"/>
        <end position="1293"/>
    </location>
</feature>
<dbReference type="NCBIfam" id="NF033707">
    <property type="entry name" value="T9SS_sortase"/>
    <property type="match status" value="1"/>
</dbReference>
<organism evidence="4 5">
    <name type="scientific">Bergeyella zoohelcum</name>
    <dbReference type="NCBI Taxonomy" id="1015"/>
    <lineage>
        <taxon>Bacteria</taxon>
        <taxon>Pseudomonadati</taxon>
        <taxon>Bacteroidota</taxon>
        <taxon>Flavobacteriia</taxon>
        <taxon>Flavobacteriales</taxon>
        <taxon>Weeksellaceae</taxon>
        <taxon>Bergeyella</taxon>
    </lineage>
</organism>
<evidence type="ECO:0000313" key="4">
    <source>
        <dbReference type="EMBL" id="SSZ55977.1"/>
    </source>
</evidence>
<protein>
    <recommendedName>
        <fullName evidence="3">Gingipain domain-containing protein</fullName>
    </recommendedName>
</protein>
<evidence type="ECO:0000259" key="3">
    <source>
        <dbReference type="Pfam" id="PF01364"/>
    </source>
</evidence>
<evidence type="ECO:0000256" key="1">
    <source>
        <dbReference type="ARBA" id="ARBA00022729"/>
    </source>
</evidence>
<dbReference type="Proteomes" id="UP000255515">
    <property type="component" value="Unassembled WGS sequence"/>
</dbReference>
<dbReference type="Gene3D" id="2.60.40.4070">
    <property type="match status" value="1"/>
</dbReference>
<evidence type="ECO:0000313" key="5">
    <source>
        <dbReference type="Proteomes" id="UP000255515"/>
    </source>
</evidence>
<dbReference type="CDD" id="cd02258">
    <property type="entry name" value="Peptidase_C25_N"/>
    <property type="match status" value="1"/>
</dbReference>
<dbReference type="GO" id="GO:0008234">
    <property type="term" value="F:cysteine-type peptidase activity"/>
    <property type="evidence" value="ECO:0007669"/>
    <property type="project" value="InterPro"/>
</dbReference>
<dbReference type="InterPro" id="IPR001769">
    <property type="entry name" value="Gingipain"/>
</dbReference>
<dbReference type="EMBL" id="UFTJ01000002">
    <property type="protein sequence ID" value="SSZ55977.1"/>
    <property type="molecule type" value="Genomic_DNA"/>
</dbReference>